<dbReference type="EMBL" id="FNTB01000001">
    <property type="protein sequence ID" value="SEC00432.1"/>
    <property type="molecule type" value="Genomic_DNA"/>
</dbReference>
<name>A0A1H4P0K1_9FLAO</name>
<proteinExistence type="predicted"/>
<sequence>MNAKWCVSTLFIILALLGLCQEQKKASNQQISLEFADVELASNTAHDEILAVITKKLQVLGVDTIEVIENDETQLSIRYYSDVDAESVKKFLSQEGRFLANEDEIPTEDDSDGLPGQYNLVVLDLHQHTDNGYQIKATLVAGQDHNFDSKVIPVVPPLTNKFTLEFNATVELALKINSKVAIVANNTSHQIPEVRAGPTWIRNS</sequence>
<reference evidence="1 2" key="1">
    <citation type="submission" date="2016-10" db="EMBL/GenBank/DDBJ databases">
        <authorList>
            <person name="de Groot N.N."/>
        </authorList>
    </citation>
    <scope>NUCLEOTIDE SEQUENCE [LARGE SCALE GENOMIC DNA]</scope>
    <source>
        <strain evidence="1 2">MAR_2009_71</strain>
    </source>
</reference>
<evidence type="ECO:0000313" key="1">
    <source>
        <dbReference type="EMBL" id="SEC00432.1"/>
    </source>
</evidence>
<gene>
    <name evidence="1" type="ORF">SAMN05192540_2105</name>
</gene>
<dbReference type="RefSeq" id="WP_074672518.1">
    <property type="nucleotide sequence ID" value="NZ_FNTB01000001.1"/>
</dbReference>
<dbReference type="OrthoDB" id="1144910at2"/>
<evidence type="ECO:0000313" key="2">
    <source>
        <dbReference type="Proteomes" id="UP000183038"/>
    </source>
</evidence>
<dbReference type="Proteomes" id="UP000183038">
    <property type="component" value="Unassembled WGS sequence"/>
</dbReference>
<dbReference type="AlphaFoldDB" id="A0A1H4P0K1"/>
<organism evidence="1 2">
    <name type="scientific">Maribacter dokdonensis</name>
    <dbReference type="NCBI Taxonomy" id="320912"/>
    <lineage>
        <taxon>Bacteria</taxon>
        <taxon>Pseudomonadati</taxon>
        <taxon>Bacteroidota</taxon>
        <taxon>Flavobacteriia</taxon>
        <taxon>Flavobacteriales</taxon>
        <taxon>Flavobacteriaceae</taxon>
        <taxon>Maribacter</taxon>
    </lineage>
</organism>
<protein>
    <submittedName>
        <fullName evidence="1">Uncharacterized protein</fullName>
    </submittedName>
</protein>
<accession>A0A1H4P0K1</accession>